<evidence type="ECO:0000313" key="4">
    <source>
        <dbReference type="Proteomes" id="UP001589738"/>
    </source>
</evidence>
<dbReference type="Proteomes" id="UP001589738">
    <property type="component" value="Unassembled WGS sequence"/>
</dbReference>
<name>A0ABV6KUG4_9BACI</name>
<evidence type="ECO:0000259" key="1">
    <source>
        <dbReference type="Pfam" id="PF13280"/>
    </source>
</evidence>
<dbReference type="InterPro" id="IPR026881">
    <property type="entry name" value="WYL_dom"/>
</dbReference>
<dbReference type="EMBL" id="JBHLUU010000027">
    <property type="protein sequence ID" value="MFC0475516.1"/>
    <property type="molecule type" value="Genomic_DNA"/>
</dbReference>
<dbReference type="InterPro" id="IPR051534">
    <property type="entry name" value="CBASS_pafABC_assoc_protein"/>
</dbReference>
<organism evidence="3 4">
    <name type="scientific">Robertmurraya beringensis</name>
    <dbReference type="NCBI Taxonomy" id="641660"/>
    <lineage>
        <taxon>Bacteria</taxon>
        <taxon>Bacillati</taxon>
        <taxon>Bacillota</taxon>
        <taxon>Bacilli</taxon>
        <taxon>Bacillales</taxon>
        <taxon>Bacillaceae</taxon>
        <taxon>Robertmurraya</taxon>
    </lineage>
</organism>
<dbReference type="Pfam" id="PF25583">
    <property type="entry name" value="WCX"/>
    <property type="match status" value="1"/>
</dbReference>
<evidence type="ECO:0000259" key="2">
    <source>
        <dbReference type="Pfam" id="PF25583"/>
    </source>
</evidence>
<proteinExistence type="predicted"/>
<dbReference type="RefSeq" id="WP_160547590.1">
    <property type="nucleotide sequence ID" value="NZ_JBHLUU010000027.1"/>
</dbReference>
<feature type="domain" description="WYL" evidence="1">
    <location>
        <begin position="146"/>
        <end position="222"/>
    </location>
</feature>
<evidence type="ECO:0000313" key="3">
    <source>
        <dbReference type="EMBL" id="MFC0475516.1"/>
    </source>
</evidence>
<comment type="caution">
    <text evidence="3">The sequence shown here is derived from an EMBL/GenBank/DDBJ whole genome shotgun (WGS) entry which is preliminary data.</text>
</comment>
<protein>
    <submittedName>
        <fullName evidence="3">Helix-turn-helix transcriptional regulator</fullName>
    </submittedName>
</protein>
<dbReference type="InterPro" id="IPR057727">
    <property type="entry name" value="WCX_dom"/>
</dbReference>
<keyword evidence="4" id="KW-1185">Reference proteome</keyword>
<reference evidence="3 4" key="1">
    <citation type="submission" date="2024-09" db="EMBL/GenBank/DDBJ databases">
        <authorList>
            <person name="Sun Q."/>
            <person name="Mori K."/>
        </authorList>
    </citation>
    <scope>NUCLEOTIDE SEQUENCE [LARGE SCALE GENOMIC DNA]</scope>
    <source>
        <strain evidence="3 4">CGMCC 1.9126</strain>
    </source>
</reference>
<feature type="domain" description="WCX" evidence="2">
    <location>
        <begin position="265"/>
        <end position="328"/>
    </location>
</feature>
<sequence length="333" mass="39062">MLEDTTGVRLLVLKEILLRETDEGNQLSIKQLVEKLQIEIPGCTANEKKVKEYIEILKDTGFEIIDNTEKYGKKYYSHQDRLFEKYQLRLLIDPILSARFITEEEKRNIVSNVKKLTSSHVAKSLPDPIVYQQSINQDYNLIKLHIDKIHDAIFESKLIKFQYGDFNIDKEFQLRKGGEHYQIKPLALIWESDFYYLIGEDTKYSEEDNPRNYRLDRMRDVVITENKFVKNRRDISSYVQQSFHMFGGQDEWITLQFHLNRVALNGVIDKFGVDADIRKGDDNTFILKAKAKLSEGLKGWILGWGRHVKVLSPPSLVEDMKQELKKMMSAYEE</sequence>
<dbReference type="PROSITE" id="PS52050">
    <property type="entry name" value="WYL"/>
    <property type="match status" value="1"/>
</dbReference>
<accession>A0ABV6KUG4</accession>
<dbReference type="Pfam" id="PF13280">
    <property type="entry name" value="WYL"/>
    <property type="match status" value="1"/>
</dbReference>
<gene>
    <name evidence="3" type="ORF">ACFFHF_09665</name>
</gene>
<dbReference type="PANTHER" id="PTHR34580:SF1">
    <property type="entry name" value="PROTEIN PAFC"/>
    <property type="match status" value="1"/>
</dbReference>
<dbReference type="PANTHER" id="PTHR34580">
    <property type="match status" value="1"/>
</dbReference>